<accession>A0A0L0FCM0</accession>
<evidence type="ECO:0000259" key="1">
    <source>
        <dbReference type="PROSITE" id="PS50181"/>
    </source>
</evidence>
<dbReference type="AlphaFoldDB" id="A0A0L0FCM0"/>
<dbReference type="PROSITE" id="PS50181">
    <property type="entry name" value="FBOX"/>
    <property type="match status" value="1"/>
</dbReference>
<dbReference type="InterPro" id="IPR036047">
    <property type="entry name" value="F-box-like_dom_sf"/>
</dbReference>
<dbReference type="InterPro" id="IPR001810">
    <property type="entry name" value="F-box_dom"/>
</dbReference>
<protein>
    <recommendedName>
        <fullName evidence="1">F-box domain-containing protein</fullName>
    </recommendedName>
</protein>
<organism evidence="2 3">
    <name type="scientific">Sphaeroforma arctica JP610</name>
    <dbReference type="NCBI Taxonomy" id="667725"/>
    <lineage>
        <taxon>Eukaryota</taxon>
        <taxon>Ichthyosporea</taxon>
        <taxon>Ichthyophonida</taxon>
        <taxon>Sphaeroforma</taxon>
    </lineage>
</organism>
<dbReference type="SUPFAM" id="SSF81383">
    <property type="entry name" value="F-box domain"/>
    <property type="match status" value="1"/>
</dbReference>
<dbReference type="GeneID" id="25913440"/>
<dbReference type="Pfam" id="PF00646">
    <property type="entry name" value="F-box"/>
    <property type="match status" value="1"/>
</dbReference>
<gene>
    <name evidence="2" type="ORF">SARC_12936</name>
</gene>
<reference evidence="2 3" key="1">
    <citation type="submission" date="2011-02" db="EMBL/GenBank/DDBJ databases">
        <title>The Genome Sequence of Sphaeroforma arctica JP610.</title>
        <authorList>
            <consortium name="The Broad Institute Genome Sequencing Platform"/>
            <person name="Russ C."/>
            <person name="Cuomo C."/>
            <person name="Young S.K."/>
            <person name="Zeng Q."/>
            <person name="Gargeya S."/>
            <person name="Alvarado L."/>
            <person name="Berlin A."/>
            <person name="Chapman S.B."/>
            <person name="Chen Z."/>
            <person name="Freedman E."/>
            <person name="Gellesch M."/>
            <person name="Goldberg J."/>
            <person name="Griggs A."/>
            <person name="Gujja S."/>
            <person name="Heilman E."/>
            <person name="Heiman D."/>
            <person name="Howarth C."/>
            <person name="Mehta T."/>
            <person name="Neiman D."/>
            <person name="Pearson M."/>
            <person name="Roberts A."/>
            <person name="Saif S."/>
            <person name="Shea T."/>
            <person name="Shenoy N."/>
            <person name="Sisk P."/>
            <person name="Stolte C."/>
            <person name="Sykes S."/>
            <person name="White J."/>
            <person name="Yandava C."/>
            <person name="Burger G."/>
            <person name="Gray M.W."/>
            <person name="Holland P.W.H."/>
            <person name="King N."/>
            <person name="Lang F.B.F."/>
            <person name="Roger A.J."/>
            <person name="Ruiz-Trillo I."/>
            <person name="Haas B."/>
            <person name="Nusbaum C."/>
            <person name="Birren B."/>
        </authorList>
    </citation>
    <scope>NUCLEOTIDE SEQUENCE [LARGE SCALE GENOMIC DNA]</scope>
    <source>
        <strain evidence="2 3">JP610</strain>
    </source>
</reference>
<dbReference type="Proteomes" id="UP000054560">
    <property type="component" value="Unassembled WGS sequence"/>
</dbReference>
<name>A0A0L0FCM0_9EUKA</name>
<dbReference type="RefSeq" id="XP_014148424.1">
    <property type="nucleotide sequence ID" value="XM_014292949.1"/>
</dbReference>
<keyword evidence="3" id="KW-1185">Reference proteome</keyword>
<evidence type="ECO:0000313" key="3">
    <source>
        <dbReference type="Proteomes" id="UP000054560"/>
    </source>
</evidence>
<proteinExistence type="predicted"/>
<sequence length="249" mass="27519">MLICLINQHHTATVPELITMTPSANVHTSIDDLPLDVLEYIYSFLPLETLPSVASASKRLRMGATAKVRADLLMRDCISDHFCADHVLRLPQMYCLLALRIVGGGILVDLAGHPGELPEEMLGYTQPPFEVVTSALHQVVTYVDLTDVPSRAQVCDCLTQCFVRACEQGDLDIVKFIVEELKYDPSTYRSTGLITAARHNRVKVYKYLHAGGRSDPSLQTNMAIGDACSLGYLEMARLLLLDDRVDPGM</sequence>
<dbReference type="CDD" id="cd09917">
    <property type="entry name" value="F-box_SF"/>
    <property type="match status" value="1"/>
</dbReference>
<feature type="domain" description="F-box" evidence="1">
    <location>
        <begin position="27"/>
        <end position="61"/>
    </location>
</feature>
<dbReference type="InterPro" id="IPR002110">
    <property type="entry name" value="Ankyrin_rpt"/>
</dbReference>
<dbReference type="Pfam" id="PF12796">
    <property type="entry name" value="Ank_2"/>
    <property type="match status" value="1"/>
</dbReference>
<evidence type="ECO:0000313" key="2">
    <source>
        <dbReference type="EMBL" id="KNC74522.1"/>
    </source>
</evidence>
<dbReference type="Gene3D" id="1.25.40.20">
    <property type="entry name" value="Ankyrin repeat-containing domain"/>
    <property type="match status" value="1"/>
</dbReference>
<dbReference type="InterPro" id="IPR036770">
    <property type="entry name" value="Ankyrin_rpt-contain_sf"/>
</dbReference>
<dbReference type="EMBL" id="KQ244329">
    <property type="protein sequence ID" value="KNC74522.1"/>
    <property type="molecule type" value="Genomic_DNA"/>
</dbReference>
<dbReference type="SUPFAM" id="SSF48403">
    <property type="entry name" value="Ankyrin repeat"/>
    <property type="match status" value="1"/>
</dbReference>